<reference evidence="12" key="2">
    <citation type="submission" date="2023-06" db="EMBL/GenBank/DDBJ databases">
        <authorList>
            <consortium name="Lawrence Berkeley National Laboratory"/>
            <person name="Haridas S."/>
            <person name="Hensen N."/>
            <person name="Bonometti L."/>
            <person name="Westerberg I."/>
            <person name="Brannstrom I.O."/>
            <person name="Guillou S."/>
            <person name="Cros-Aarteil S."/>
            <person name="Calhoun S."/>
            <person name="Kuo A."/>
            <person name="Mondo S."/>
            <person name="Pangilinan J."/>
            <person name="Riley R."/>
            <person name="Labutti K."/>
            <person name="Andreopoulos B."/>
            <person name="Lipzen A."/>
            <person name="Chen C."/>
            <person name="Yanf M."/>
            <person name="Daum C."/>
            <person name="Ng V."/>
            <person name="Clum A."/>
            <person name="Steindorff A."/>
            <person name="Ohm R."/>
            <person name="Martin F."/>
            <person name="Silar P."/>
            <person name="Natvig D."/>
            <person name="Lalanne C."/>
            <person name="Gautier V."/>
            <person name="Ament-Velasquez S.L."/>
            <person name="Kruys A."/>
            <person name="Hutchinson M.I."/>
            <person name="Powell A.J."/>
            <person name="Barry K."/>
            <person name="Miller A.N."/>
            <person name="Grigoriev I.V."/>
            <person name="Debuchy R."/>
            <person name="Gladieux P."/>
            <person name="Thoren M.H."/>
            <person name="Johannesson H."/>
        </authorList>
    </citation>
    <scope>NUCLEOTIDE SEQUENCE</scope>
    <source>
        <strain evidence="12">CBS 168.71</strain>
    </source>
</reference>
<dbReference type="EMBL" id="JAUEPN010000002">
    <property type="protein sequence ID" value="KAK3299671.1"/>
    <property type="molecule type" value="Genomic_DNA"/>
</dbReference>
<evidence type="ECO:0000256" key="5">
    <source>
        <dbReference type="ARBA" id="ARBA00038035"/>
    </source>
</evidence>
<comment type="catalytic activity">
    <reaction evidence="7">
        <text>L-seryl-[protein] + ATP = O-phospho-L-seryl-[protein] + ADP + H(+)</text>
        <dbReference type="Rhea" id="RHEA:17989"/>
        <dbReference type="Rhea" id="RHEA-COMP:9863"/>
        <dbReference type="Rhea" id="RHEA-COMP:11604"/>
        <dbReference type="ChEBI" id="CHEBI:15378"/>
        <dbReference type="ChEBI" id="CHEBI:29999"/>
        <dbReference type="ChEBI" id="CHEBI:30616"/>
        <dbReference type="ChEBI" id="CHEBI:83421"/>
        <dbReference type="ChEBI" id="CHEBI:456216"/>
        <dbReference type="EC" id="2.7.12.2"/>
    </reaction>
</comment>
<comment type="caution">
    <text evidence="12">The sequence shown here is derived from an EMBL/GenBank/DDBJ whole genome shotgun (WGS) entry which is preliminary data.</text>
</comment>
<dbReference type="PANTHER" id="PTHR48013:SF9">
    <property type="entry name" value="DUAL SPECIFICITY MITOGEN-ACTIVATED PROTEIN KINASE KINASE 5"/>
    <property type="match status" value="1"/>
</dbReference>
<evidence type="ECO:0000313" key="13">
    <source>
        <dbReference type="Proteomes" id="UP001278766"/>
    </source>
</evidence>
<keyword evidence="1" id="KW-0808">Transferase</keyword>
<keyword evidence="3 12" id="KW-0418">Kinase</keyword>
<evidence type="ECO:0000256" key="1">
    <source>
        <dbReference type="ARBA" id="ARBA00022679"/>
    </source>
</evidence>
<comment type="catalytic activity">
    <reaction evidence="9">
        <text>L-tyrosyl-[protein] + ATP = O-phospho-L-tyrosyl-[protein] + ADP + H(+)</text>
        <dbReference type="Rhea" id="RHEA:10596"/>
        <dbReference type="Rhea" id="RHEA-COMP:10136"/>
        <dbReference type="Rhea" id="RHEA-COMP:20101"/>
        <dbReference type="ChEBI" id="CHEBI:15378"/>
        <dbReference type="ChEBI" id="CHEBI:30616"/>
        <dbReference type="ChEBI" id="CHEBI:46858"/>
        <dbReference type="ChEBI" id="CHEBI:61978"/>
        <dbReference type="ChEBI" id="CHEBI:456216"/>
        <dbReference type="EC" id="2.7.12.2"/>
    </reaction>
</comment>
<evidence type="ECO:0000256" key="2">
    <source>
        <dbReference type="ARBA" id="ARBA00022741"/>
    </source>
</evidence>
<feature type="compositionally biased region" description="Pro residues" evidence="10">
    <location>
        <begin position="1"/>
        <end position="12"/>
    </location>
</feature>
<evidence type="ECO:0000259" key="11">
    <source>
        <dbReference type="PROSITE" id="PS50011"/>
    </source>
</evidence>
<evidence type="ECO:0000256" key="9">
    <source>
        <dbReference type="ARBA" id="ARBA00051693"/>
    </source>
</evidence>
<dbReference type="InterPro" id="IPR000719">
    <property type="entry name" value="Prot_kinase_dom"/>
</dbReference>
<dbReference type="GO" id="GO:0004708">
    <property type="term" value="F:MAP kinase kinase activity"/>
    <property type="evidence" value="ECO:0007669"/>
    <property type="project" value="UniProtKB-EC"/>
</dbReference>
<dbReference type="Gene3D" id="1.10.510.10">
    <property type="entry name" value="Transferase(Phosphotransferase) domain 1"/>
    <property type="match status" value="1"/>
</dbReference>
<dbReference type="Proteomes" id="UP001278766">
    <property type="component" value="Unassembled WGS sequence"/>
</dbReference>
<feature type="domain" description="Protein kinase" evidence="11">
    <location>
        <begin position="1"/>
        <end position="289"/>
    </location>
</feature>
<evidence type="ECO:0000256" key="4">
    <source>
        <dbReference type="ARBA" id="ARBA00022840"/>
    </source>
</evidence>
<protein>
    <recommendedName>
        <fullName evidence="6">mitogen-activated protein kinase kinase</fullName>
        <ecNumber evidence="6">2.7.12.2</ecNumber>
    </recommendedName>
</protein>
<dbReference type="InterPro" id="IPR011009">
    <property type="entry name" value="Kinase-like_dom_sf"/>
</dbReference>
<dbReference type="PROSITE" id="PS50011">
    <property type="entry name" value="PROTEIN_KINASE_DOM"/>
    <property type="match status" value="1"/>
</dbReference>
<dbReference type="EC" id="2.7.12.2" evidence="6"/>
<evidence type="ECO:0000313" key="12">
    <source>
        <dbReference type="EMBL" id="KAK3299671.1"/>
    </source>
</evidence>
<dbReference type="GeneID" id="87839150"/>
<proteinExistence type="inferred from homology"/>
<evidence type="ECO:0000256" key="6">
    <source>
        <dbReference type="ARBA" id="ARBA00038999"/>
    </source>
</evidence>
<keyword evidence="4" id="KW-0067">ATP-binding</keyword>
<dbReference type="PANTHER" id="PTHR48013">
    <property type="entry name" value="DUAL SPECIFICITY MITOGEN-ACTIVATED PROTEIN KINASE KINASE 5-RELATED"/>
    <property type="match status" value="1"/>
</dbReference>
<gene>
    <name evidence="12" type="ORF">B0H64DRAFT_371985</name>
</gene>
<feature type="compositionally biased region" description="Polar residues" evidence="10">
    <location>
        <begin position="35"/>
        <end position="44"/>
    </location>
</feature>
<dbReference type="Pfam" id="PF00069">
    <property type="entry name" value="Pkinase"/>
    <property type="match status" value="1"/>
</dbReference>
<accession>A0AAE0LW01</accession>
<reference evidence="12" key="1">
    <citation type="journal article" date="2023" name="Mol. Phylogenet. Evol.">
        <title>Genome-scale phylogeny and comparative genomics of the fungal order Sordariales.</title>
        <authorList>
            <person name="Hensen N."/>
            <person name="Bonometti L."/>
            <person name="Westerberg I."/>
            <person name="Brannstrom I.O."/>
            <person name="Guillou S."/>
            <person name="Cros-Aarteil S."/>
            <person name="Calhoun S."/>
            <person name="Haridas S."/>
            <person name="Kuo A."/>
            <person name="Mondo S."/>
            <person name="Pangilinan J."/>
            <person name="Riley R."/>
            <person name="LaButti K."/>
            <person name="Andreopoulos B."/>
            <person name="Lipzen A."/>
            <person name="Chen C."/>
            <person name="Yan M."/>
            <person name="Daum C."/>
            <person name="Ng V."/>
            <person name="Clum A."/>
            <person name="Steindorff A."/>
            <person name="Ohm R.A."/>
            <person name="Martin F."/>
            <person name="Silar P."/>
            <person name="Natvig D.O."/>
            <person name="Lalanne C."/>
            <person name="Gautier V."/>
            <person name="Ament-Velasquez S.L."/>
            <person name="Kruys A."/>
            <person name="Hutchinson M.I."/>
            <person name="Powell A.J."/>
            <person name="Barry K."/>
            <person name="Miller A.N."/>
            <person name="Grigoriev I.V."/>
            <person name="Debuchy R."/>
            <person name="Gladieux P."/>
            <person name="Hiltunen Thoren M."/>
            <person name="Johannesson H."/>
        </authorList>
    </citation>
    <scope>NUCLEOTIDE SEQUENCE</scope>
    <source>
        <strain evidence="12">CBS 168.71</strain>
    </source>
</reference>
<evidence type="ECO:0000256" key="8">
    <source>
        <dbReference type="ARBA" id="ARBA00049299"/>
    </source>
</evidence>
<dbReference type="SMART" id="SM00220">
    <property type="entry name" value="S_TKc"/>
    <property type="match status" value="1"/>
</dbReference>
<sequence>MEPNRKPAPVPDGPQGATALGPIDPVASALPTAGAESQSQSETPNAPPGKNEQTVVGQNPRLILGGSDIMTGGGGLVDDSGFFLSNKGDDGSPLPPTITTKHNMLLKKNLEFLGLGGSGQREVDLMTAAGDCSIAPLSRVLWERGGGVVPAEQRAAVMQEMVGLVERLHSSEFGIVHGDIKPANFLRCRDGKLRLCDFDSARLIADEKAEGWEGFMSHRYLAPSRGYPYRRPPPTVIDDEYALAISIWELFTGKDAFIEEFMEDVFKDGRTIDVDELEDDGVRSFLVNS</sequence>
<dbReference type="RefSeq" id="XP_062663185.1">
    <property type="nucleotide sequence ID" value="XM_062802202.1"/>
</dbReference>
<organism evidence="12 13">
    <name type="scientific">Chaetomium fimeti</name>
    <dbReference type="NCBI Taxonomy" id="1854472"/>
    <lineage>
        <taxon>Eukaryota</taxon>
        <taxon>Fungi</taxon>
        <taxon>Dikarya</taxon>
        <taxon>Ascomycota</taxon>
        <taxon>Pezizomycotina</taxon>
        <taxon>Sordariomycetes</taxon>
        <taxon>Sordariomycetidae</taxon>
        <taxon>Sordariales</taxon>
        <taxon>Chaetomiaceae</taxon>
        <taxon>Chaetomium</taxon>
    </lineage>
</organism>
<evidence type="ECO:0000256" key="10">
    <source>
        <dbReference type="SAM" id="MobiDB-lite"/>
    </source>
</evidence>
<evidence type="ECO:0000256" key="7">
    <source>
        <dbReference type="ARBA" id="ARBA00049014"/>
    </source>
</evidence>
<keyword evidence="13" id="KW-1185">Reference proteome</keyword>
<dbReference type="AlphaFoldDB" id="A0AAE0LW01"/>
<dbReference type="GO" id="GO:0005524">
    <property type="term" value="F:ATP binding"/>
    <property type="evidence" value="ECO:0007669"/>
    <property type="project" value="UniProtKB-KW"/>
</dbReference>
<dbReference type="SUPFAM" id="SSF56112">
    <property type="entry name" value="Protein kinase-like (PK-like)"/>
    <property type="match status" value="1"/>
</dbReference>
<feature type="region of interest" description="Disordered" evidence="10">
    <location>
        <begin position="1"/>
        <end position="56"/>
    </location>
</feature>
<comment type="catalytic activity">
    <reaction evidence="8">
        <text>L-threonyl-[protein] + ATP = O-phospho-L-threonyl-[protein] + ADP + H(+)</text>
        <dbReference type="Rhea" id="RHEA:46608"/>
        <dbReference type="Rhea" id="RHEA-COMP:11060"/>
        <dbReference type="Rhea" id="RHEA-COMP:11605"/>
        <dbReference type="ChEBI" id="CHEBI:15378"/>
        <dbReference type="ChEBI" id="CHEBI:30013"/>
        <dbReference type="ChEBI" id="CHEBI:30616"/>
        <dbReference type="ChEBI" id="CHEBI:61977"/>
        <dbReference type="ChEBI" id="CHEBI:456216"/>
        <dbReference type="EC" id="2.7.12.2"/>
    </reaction>
</comment>
<evidence type="ECO:0000256" key="3">
    <source>
        <dbReference type="ARBA" id="ARBA00022777"/>
    </source>
</evidence>
<comment type="similarity">
    <text evidence="5">Belongs to the protein kinase superfamily. STE Ser/Thr protein kinase family. MAP kinase kinase subfamily.</text>
</comment>
<name>A0AAE0LW01_9PEZI</name>
<keyword evidence="2" id="KW-0547">Nucleotide-binding</keyword>